<dbReference type="GO" id="GO:0006207">
    <property type="term" value="P:'de novo' pyrimidine nucleobase biosynthetic process"/>
    <property type="evidence" value="ECO:0007669"/>
    <property type="project" value="InterPro"/>
</dbReference>
<dbReference type="EMBL" id="LDPH01000003">
    <property type="protein sequence ID" value="KLV27537.1"/>
    <property type="molecule type" value="Genomic_DNA"/>
</dbReference>
<dbReference type="GO" id="GO:0006730">
    <property type="term" value="P:one-carbon metabolic process"/>
    <property type="evidence" value="ECO:0007669"/>
    <property type="project" value="UniProtKB-KW"/>
</dbReference>
<comment type="similarity">
    <text evidence="3">Belongs to the HPS/KGPDC family. HPS subfamily.</text>
</comment>
<comment type="pathway">
    <text evidence="2">One-carbon metabolism; formaldehyde assimilation via RuMP pathway; D-fructose 6-phosphate from D-ribulose 5-phosphate and formaldehyde: step 1/2.</text>
</comment>
<dbReference type="PATRIC" id="fig|1397.4.peg.3129"/>
<dbReference type="InterPro" id="IPR001754">
    <property type="entry name" value="OMPdeCOase_dom"/>
</dbReference>
<feature type="domain" description="Orotidine 5'-phosphate decarboxylase" evidence="8">
    <location>
        <begin position="2"/>
        <end position="197"/>
    </location>
</feature>
<keyword evidence="7" id="KW-0119">Carbohydrate metabolism</keyword>
<evidence type="ECO:0000256" key="1">
    <source>
        <dbReference type="ARBA" id="ARBA00000718"/>
    </source>
</evidence>
<evidence type="ECO:0000256" key="4">
    <source>
        <dbReference type="ARBA" id="ARBA00012890"/>
    </source>
</evidence>
<keyword evidence="5" id="KW-0554">One-carbon metabolism</keyword>
<dbReference type="GO" id="GO:0004590">
    <property type="term" value="F:orotidine-5'-phosphate decarboxylase activity"/>
    <property type="evidence" value="ECO:0007669"/>
    <property type="project" value="InterPro"/>
</dbReference>
<dbReference type="SMART" id="SM00934">
    <property type="entry name" value="OMPdecase"/>
    <property type="match status" value="1"/>
</dbReference>
<evidence type="ECO:0000256" key="3">
    <source>
        <dbReference type="ARBA" id="ARBA00006350"/>
    </source>
</evidence>
<accession>A0A0J1INJ2</accession>
<dbReference type="Pfam" id="PF00215">
    <property type="entry name" value="OMPdecase"/>
    <property type="match status" value="1"/>
</dbReference>
<dbReference type="InterPro" id="IPR041710">
    <property type="entry name" value="HPS/KGPDC"/>
</dbReference>
<dbReference type="PANTHER" id="PTHR35039">
    <property type="entry name" value="3-KETO-L-GULONATE-6-PHOSPHATE DECARBOXYLASE SGBH-RELATED"/>
    <property type="match status" value="1"/>
</dbReference>
<name>A0A0J1INJ2_NIACI</name>
<dbReference type="GeneID" id="56351953"/>
<sequence>MIIQLALDRLTISEAIRIAQLVEADIDWIEVGTSLIKEFGIDSVRQMRKAFPHKKILADTKTMDNAKYEAEISFAAGADIITVMGTAPKVTIETCMEVAKKKQKKVMIDLLNTSREQMISLATIKDAIFCYHISKDEQELNGKSEWETGTFCLTPIAAAGGITIDSIPQLQKSGIDIAIIGSAITKAADPAKVARQFNQEVLSNE</sequence>
<comment type="catalytic activity">
    <reaction evidence="1">
        <text>D-ribulose 5-phosphate + formaldehyde = D-arabino-hex-3-ulose 6-phosphate</text>
        <dbReference type="Rhea" id="RHEA:25201"/>
        <dbReference type="ChEBI" id="CHEBI:16842"/>
        <dbReference type="ChEBI" id="CHEBI:58121"/>
        <dbReference type="ChEBI" id="CHEBI:58542"/>
        <dbReference type="EC" id="4.1.2.43"/>
    </reaction>
</comment>
<gene>
    <name evidence="9" type="ORF">ABW02_05130</name>
</gene>
<dbReference type="SUPFAM" id="SSF51366">
    <property type="entry name" value="Ribulose-phoshate binding barrel"/>
    <property type="match status" value="1"/>
</dbReference>
<dbReference type="NCBIfam" id="TIGR03128">
    <property type="entry name" value="RuMP_HxlA"/>
    <property type="match status" value="1"/>
</dbReference>
<keyword evidence="6" id="KW-0456">Lyase</keyword>
<dbReference type="GO" id="GO:0033982">
    <property type="term" value="F:3-dehydro-L-gulonate-6-phosphate decarboxylase activity"/>
    <property type="evidence" value="ECO:0007669"/>
    <property type="project" value="TreeGrafter"/>
</dbReference>
<dbReference type="GO" id="GO:0043801">
    <property type="term" value="F:hexulose-6-phosphate synthase activity"/>
    <property type="evidence" value="ECO:0007669"/>
    <property type="project" value="UniProtKB-EC"/>
</dbReference>
<evidence type="ECO:0000313" key="10">
    <source>
        <dbReference type="Proteomes" id="UP000036045"/>
    </source>
</evidence>
<evidence type="ECO:0000259" key="8">
    <source>
        <dbReference type="SMART" id="SM00934"/>
    </source>
</evidence>
<evidence type="ECO:0000256" key="6">
    <source>
        <dbReference type="ARBA" id="ARBA00023239"/>
    </source>
</evidence>
<dbReference type="AlphaFoldDB" id="A0A0J1INJ2"/>
<reference evidence="9 10" key="1">
    <citation type="submission" date="2015-05" db="EMBL/GenBank/DDBJ databases">
        <title>Whole genome sequence and identification of bacterial endophytes from Costus igneus.</title>
        <authorList>
            <person name="Lee Y.P."/>
            <person name="Gan H.M."/>
            <person name="Eng W."/>
            <person name="Wheatley M.S."/>
            <person name="Caraballo A."/>
            <person name="Polter S."/>
            <person name="Savka M.A."/>
            <person name="Hudson A.O."/>
        </authorList>
    </citation>
    <scope>NUCLEOTIDE SEQUENCE [LARGE SCALE GENOMIC DNA]</scope>
    <source>
        <strain evidence="9 10">RIT379</strain>
    </source>
</reference>
<dbReference type="CDD" id="cd04726">
    <property type="entry name" value="KGPDC_HPS"/>
    <property type="match status" value="1"/>
</dbReference>
<dbReference type="FunFam" id="3.20.20.70:FF:000022">
    <property type="entry name" value="3-keto-L-gulonate-6-phosphate decarboxylase UlaD"/>
    <property type="match status" value="1"/>
</dbReference>
<dbReference type="GO" id="GO:0019854">
    <property type="term" value="P:L-ascorbic acid catabolic process"/>
    <property type="evidence" value="ECO:0007669"/>
    <property type="project" value="TreeGrafter"/>
</dbReference>
<keyword evidence="10" id="KW-1185">Reference proteome</keyword>
<dbReference type="InterPro" id="IPR013785">
    <property type="entry name" value="Aldolase_TIM"/>
</dbReference>
<evidence type="ECO:0000256" key="5">
    <source>
        <dbReference type="ARBA" id="ARBA00022563"/>
    </source>
</evidence>
<evidence type="ECO:0000256" key="2">
    <source>
        <dbReference type="ARBA" id="ARBA00005014"/>
    </source>
</evidence>
<dbReference type="OrthoDB" id="43475at2"/>
<dbReference type="EC" id="4.1.2.43" evidence="4"/>
<dbReference type="PANTHER" id="PTHR35039:SF3">
    <property type="entry name" value="3-KETO-L-GULONATE-6-PHOSPHATE DECARBOXYLASE SGBH-RELATED"/>
    <property type="match status" value="1"/>
</dbReference>
<evidence type="ECO:0000256" key="7">
    <source>
        <dbReference type="ARBA" id="ARBA00023277"/>
    </source>
</evidence>
<evidence type="ECO:0000313" key="9">
    <source>
        <dbReference type="EMBL" id="KLV27537.1"/>
    </source>
</evidence>
<dbReference type="InterPro" id="IPR011060">
    <property type="entry name" value="RibuloseP-bd_barrel"/>
</dbReference>
<protein>
    <recommendedName>
        <fullName evidence="4">3-hexulose-6-phosphate synthase</fullName>
        <ecNumber evidence="4">4.1.2.43</ecNumber>
    </recommendedName>
</protein>
<comment type="caution">
    <text evidence="9">The sequence shown here is derived from an EMBL/GenBank/DDBJ whole genome shotgun (WGS) entry which is preliminary data.</text>
</comment>
<proteinExistence type="inferred from homology"/>
<dbReference type="Gene3D" id="3.20.20.70">
    <property type="entry name" value="Aldolase class I"/>
    <property type="match status" value="1"/>
</dbReference>
<dbReference type="Proteomes" id="UP000036045">
    <property type="component" value="Unassembled WGS sequence"/>
</dbReference>
<dbReference type="InterPro" id="IPR017553">
    <property type="entry name" value="3-hexulose-6-phosphate_synth"/>
</dbReference>
<dbReference type="RefSeq" id="WP_047940856.1">
    <property type="nucleotide sequence ID" value="NZ_CP053989.1"/>
</dbReference>
<organism evidence="9 10">
    <name type="scientific">Niallia circulans</name>
    <name type="common">Bacillus circulans</name>
    <dbReference type="NCBI Taxonomy" id="1397"/>
    <lineage>
        <taxon>Bacteria</taxon>
        <taxon>Bacillati</taxon>
        <taxon>Bacillota</taxon>
        <taxon>Bacilli</taxon>
        <taxon>Bacillales</taxon>
        <taxon>Bacillaceae</taxon>
        <taxon>Niallia</taxon>
    </lineage>
</organism>